<dbReference type="EC" id="2.3.1.1" evidence="6"/>
<comment type="similarity">
    <text evidence="1 6">Belongs to the ArgJ family.</text>
</comment>
<dbReference type="GO" id="GO:0004358">
    <property type="term" value="F:L-glutamate N-acetyltransferase activity, acting on acetyl-L-ornithine as donor"/>
    <property type="evidence" value="ECO:0007669"/>
    <property type="project" value="UniProtKB-UniRule"/>
</dbReference>
<gene>
    <name evidence="6 7" type="primary">argJ</name>
    <name evidence="7" type="ORF">EPJ80_07755</name>
</gene>
<evidence type="ECO:0000313" key="7">
    <source>
        <dbReference type="EMBL" id="TXJ11605.1"/>
    </source>
</evidence>
<feature type="binding site" evidence="6">
    <location>
        <position position="142"/>
    </location>
    <ligand>
        <name>substrate</name>
    </ligand>
</feature>
<evidence type="ECO:0000256" key="2">
    <source>
        <dbReference type="ARBA" id="ARBA00011475"/>
    </source>
</evidence>
<dbReference type="GO" id="GO:0005737">
    <property type="term" value="C:cytoplasm"/>
    <property type="evidence" value="ECO:0007669"/>
    <property type="project" value="UniProtKB-SubCell"/>
</dbReference>
<proteinExistence type="inferred from homology"/>
<sequence>MIDSDNIPIGFYSAALKSGLKNNDYDLAIIKSEPSSVVSALYTQNKFQAAPVLFSKKNDKNKIDLLIVNSKIANSLTGKKGYDNVLNITDFASKFFKCKRDNILIASTGIIGVHLDTEKIKNAIKKSSLNEGFDNIARAIRTRDKFDKVYTAKLNIENKTAHFYAIAKGTSIVHPNMATILLFIFTDLNVDKEALNKAFRESIDKTLNRISIDGETSTNDTAIIMANGAINNKMITIKNKKSFKLLKDKLDDICANLSKMIVLDGEGMTKAIIVSVERAKTQKDAFDIAKSIATSNLIKILFISLNPNYEKILSAIGNTNINIKNLSLSINGINIYKNGELNKNKSDINKLKDGFNRERKEHFIVLDCGYNTKYEDYYYFTDMTQEYISIHCSYNL</sequence>
<dbReference type="GO" id="GO:0006592">
    <property type="term" value="P:ornithine biosynthetic process"/>
    <property type="evidence" value="ECO:0007669"/>
    <property type="project" value="TreeGrafter"/>
</dbReference>
<feature type="chain" id="PRO_5023213445" description="Arginine biosynthesis bifunctional protein ArgJ alpha chain" evidence="6">
    <location>
        <begin position="1"/>
        <end position="178"/>
    </location>
</feature>
<dbReference type="GO" id="GO:0006526">
    <property type="term" value="P:L-arginine biosynthetic process"/>
    <property type="evidence" value="ECO:0007669"/>
    <property type="project" value="UniProtKB-UniRule"/>
</dbReference>
<dbReference type="InterPro" id="IPR002813">
    <property type="entry name" value="Arg_biosynth_ArgJ"/>
</dbReference>
<comment type="catalytic activity">
    <reaction evidence="6">
        <text>L-glutamate + acetyl-CoA = N-acetyl-L-glutamate + CoA + H(+)</text>
        <dbReference type="Rhea" id="RHEA:24292"/>
        <dbReference type="ChEBI" id="CHEBI:15378"/>
        <dbReference type="ChEBI" id="CHEBI:29985"/>
        <dbReference type="ChEBI" id="CHEBI:44337"/>
        <dbReference type="ChEBI" id="CHEBI:57287"/>
        <dbReference type="ChEBI" id="CHEBI:57288"/>
        <dbReference type="EC" id="2.3.1.1"/>
    </reaction>
</comment>
<comment type="catalytic activity">
    <reaction evidence="6">
        <text>N(2)-acetyl-L-ornithine + L-glutamate = N-acetyl-L-glutamate + L-ornithine</text>
        <dbReference type="Rhea" id="RHEA:15349"/>
        <dbReference type="ChEBI" id="CHEBI:29985"/>
        <dbReference type="ChEBI" id="CHEBI:44337"/>
        <dbReference type="ChEBI" id="CHEBI:46911"/>
        <dbReference type="ChEBI" id="CHEBI:57805"/>
        <dbReference type="EC" id="2.3.1.35"/>
    </reaction>
</comment>
<dbReference type="NCBIfam" id="TIGR00120">
    <property type="entry name" value="ArgJ"/>
    <property type="match status" value="1"/>
</dbReference>
<feature type="binding site" evidence="6">
    <location>
        <position position="179"/>
    </location>
    <ligand>
        <name>substrate</name>
    </ligand>
</feature>
<evidence type="ECO:0000256" key="4">
    <source>
        <dbReference type="ARBA" id="ARBA00022813"/>
    </source>
</evidence>
<feature type="site" description="Cleavage; by autolysis" evidence="6">
    <location>
        <begin position="178"/>
        <end position="179"/>
    </location>
</feature>
<keyword evidence="4 6" id="KW-0068">Autocatalytic cleavage</keyword>
<comment type="subunit">
    <text evidence="2 6">Heterotetramer of two alpha and two beta chains.</text>
</comment>
<reference evidence="7 8" key="1">
    <citation type="journal article" date="1992" name="Lakartidningen">
        <title>[Penicillin V and not amoxicillin is the first choice preparation in acute otitis].</title>
        <authorList>
            <person name="Kamme C."/>
            <person name="Lundgren K."/>
            <person name="Prellner K."/>
        </authorList>
    </citation>
    <scope>NUCLEOTIDE SEQUENCE [LARGE SCALE GENOMIC DNA]</scope>
    <source>
        <strain evidence="7 8">W1</strain>
    </source>
</reference>
<evidence type="ECO:0000313" key="8">
    <source>
        <dbReference type="Proteomes" id="UP000325116"/>
    </source>
</evidence>
<feature type="active site" description="Nucleophile" evidence="6">
    <location>
        <position position="179"/>
    </location>
</feature>
<dbReference type="Proteomes" id="UP000325116">
    <property type="component" value="Unassembled WGS sequence"/>
</dbReference>
<keyword evidence="6" id="KW-0028">Amino-acid biosynthesis</keyword>
<keyword evidence="6" id="KW-0511">Multifunctional enzyme</keyword>
<evidence type="ECO:0000256" key="6">
    <source>
        <dbReference type="HAMAP-Rule" id="MF_01106"/>
    </source>
</evidence>
<comment type="function">
    <text evidence="6">Catalyzes two activities which are involved in the cyclic version of arginine biosynthesis: the synthesis of N-acetylglutamate from glutamate and acetyl-CoA as the acetyl donor, and of ornithine by transacetylation between N(2)-acetylornithine and glutamate.</text>
</comment>
<evidence type="ECO:0000256" key="5">
    <source>
        <dbReference type="ARBA" id="ARBA00023315"/>
    </source>
</evidence>
<feature type="chain" id="PRO_5023213444" description="Arginine biosynthesis bifunctional protein ArgJ beta chain" evidence="6">
    <location>
        <begin position="179"/>
        <end position="396"/>
    </location>
</feature>
<dbReference type="RefSeq" id="WP_147758543.1">
    <property type="nucleotide sequence ID" value="NZ_SAXT01000005.1"/>
</dbReference>
<evidence type="ECO:0000256" key="1">
    <source>
        <dbReference type="ARBA" id="ARBA00006774"/>
    </source>
</evidence>
<feature type="site" description="Involved in the stabilization of negative charge on the oxyanion by the formation of the oxyanion hole" evidence="6">
    <location>
        <position position="109"/>
    </location>
</feature>
<evidence type="ECO:0000256" key="3">
    <source>
        <dbReference type="ARBA" id="ARBA00022679"/>
    </source>
</evidence>
<keyword evidence="6" id="KW-0963">Cytoplasm</keyword>
<feature type="binding site" evidence="6">
    <location>
        <position position="168"/>
    </location>
    <ligand>
        <name>substrate</name>
    </ligand>
</feature>
<dbReference type="InterPro" id="IPR042195">
    <property type="entry name" value="ArgJ_beta_C"/>
</dbReference>
<accession>A0A5C8CF70</accession>
<dbReference type="AlphaFoldDB" id="A0A5C8CF70"/>
<name>A0A5C8CF70_9SPIR</name>
<dbReference type="InterPro" id="IPR016117">
    <property type="entry name" value="ArgJ-like_dom_sf"/>
</dbReference>
<comment type="subcellular location">
    <subcellularLocation>
        <location evidence="6">Cytoplasm</location>
    </subcellularLocation>
</comment>
<keyword evidence="5 6" id="KW-0012">Acyltransferase</keyword>
<comment type="pathway">
    <text evidence="6">Amino-acid biosynthesis; L-arginine biosynthesis; N(2)-acetyl-L-ornithine from L-glutamate: step 1/4.</text>
</comment>
<dbReference type="EC" id="2.3.1.35" evidence="6"/>
<organism evidence="7 8">
    <name type="scientific">Brachyspira aalborgi</name>
    <dbReference type="NCBI Taxonomy" id="29522"/>
    <lineage>
        <taxon>Bacteria</taxon>
        <taxon>Pseudomonadati</taxon>
        <taxon>Spirochaetota</taxon>
        <taxon>Spirochaetia</taxon>
        <taxon>Brachyspirales</taxon>
        <taxon>Brachyspiraceae</taxon>
        <taxon>Brachyspira</taxon>
    </lineage>
</organism>
<dbReference type="UniPathway" id="UPA00068">
    <property type="reaction ID" value="UER00106"/>
</dbReference>
<feature type="site" description="Involved in the stabilization of negative charge on the oxyanion by the formation of the oxyanion hole" evidence="6">
    <location>
        <position position="108"/>
    </location>
</feature>
<comment type="pathway">
    <text evidence="6">Amino-acid biosynthesis; L-arginine biosynthesis; L-ornithine and N-acetyl-L-glutamate from L-glutamate and N(2)-acetyl-L-ornithine (cyclic): step 1/1.</text>
</comment>
<dbReference type="HAMAP" id="MF_01106">
    <property type="entry name" value="ArgJ"/>
    <property type="match status" value="1"/>
</dbReference>
<keyword evidence="6" id="KW-0055">Arginine biosynthesis</keyword>
<comment type="caution">
    <text evidence="6">Lacks conserved residue(s) required for the propagation of feature annotation.</text>
</comment>
<dbReference type="Pfam" id="PF01960">
    <property type="entry name" value="ArgJ"/>
    <property type="match status" value="1"/>
</dbReference>
<dbReference type="SUPFAM" id="SSF56266">
    <property type="entry name" value="DmpA/ArgJ-like"/>
    <property type="match status" value="1"/>
</dbReference>
<dbReference type="EMBL" id="SAXT01000005">
    <property type="protein sequence ID" value="TXJ11605.1"/>
    <property type="molecule type" value="Genomic_DNA"/>
</dbReference>
<dbReference type="GO" id="GO:0004042">
    <property type="term" value="F:L-glutamate N-acetyltransferase activity"/>
    <property type="evidence" value="ECO:0007669"/>
    <property type="project" value="UniProtKB-UniRule"/>
</dbReference>
<dbReference type="PANTHER" id="PTHR23100">
    <property type="entry name" value="ARGININE BIOSYNTHESIS BIFUNCTIONAL PROTEIN ARGJ"/>
    <property type="match status" value="1"/>
</dbReference>
<dbReference type="Gene3D" id="3.60.70.12">
    <property type="entry name" value="L-amino peptidase D-ALA esterase/amidase"/>
    <property type="match status" value="1"/>
</dbReference>
<dbReference type="Gene3D" id="3.10.20.340">
    <property type="entry name" value="ArgJ beta chain, C-terminal domain"/>
    <property type="match status" value="1"/>
</dbReference>
<feature type="binding site" evidence="6">
    <location>
        <position position="266"/>
    </location>
    <ligand>
        <name>substrate</name>
    </ligand>
</feature>
<comment type="caution">
    <text evidence="7">The sequence shown here is derived from an EMBL/GenBank/DDBJ whole genome shotgun (WGS) entry which is preliminary data.</text>
</comment>
<keyword evidence="3 6" id="KW-0808">Transferase</keyword>
<dbReference type="PANTHER" id="PTHR23100:SF0">
    <property type="entry name" value="ARGININE BIOSYNTHESIS BIFUNCTIONAL PROTEIN ARGJ, MITOCHONDRIAL"/>
    <property type="match status" value="1"/>
</dbReference>
<protein>
    <recommendedName>
        <fullName evidence="6">Arginine biosynthesis bifunctional protein ArgJ</fullName>
    </recommendedName>
    <domain>
        <recommendedName>
            <fullName evidence="6">Glutamate N-acetyltransferase</fullName>
            <ecNumber evidence="6">2.3.1.35</ecNumber>
        </recommendedName>
        <alternativeName>
            <fullName evidence="6">Ornithine acetyltransferase</fullName>
            <shortName evidence="6">OATase</shortName>
        </alternativeName>
        <alternativeName>
            <fullName evidence="6">Ornithine transacetylase</fullName>
        </alternativeName>
    </domain>
    <domain>
        <recommendedName>
            <fullName evidence="6">Amino-acid acetyltransferase</fullName>
            <ecNumber evidence="6">2.3.1.1</ecNumber>
        </recommendedName>
        <alternativeName>
            <fullName evidence="6">N-acetylglutamate synthase</fullName>
            <shortName evidence="6">AGSase</shortName>
        </alternativeName>
    </domain>
    <component>
        <recommendedName>
            <fullName evidence="6">Arginine biosynthesis bifunctional protein ArgJ alpha chain</fullName>
        </recommendedName>
    </component>
    <component>
        <recommendedName>
            <fullName evidence="6">Arginine biosynthesis bifunctional protein ArgJ beta chain</fullName>
        </recommendedName>
    </component>
</protein>